<comment type="caution">
    <text evidence="1">The sequence shown here is derived from an EMBL/GenBank/DDBJ whole genome shotgun (WGS) entry which is preliminary data.</text>
</comment>
<accession>A0ACC6Q9D1</accession>
<name>A0ACC6Q9D1_9ACTN</name>
<evidence type="ECO:0000313" key="1">
    <source>
        <dbReference type="EMBL" id="MEJ8654979.1"/>
    </source>
</evidence>
<organism evidence="1 2">
    <name type="scientific">Streptomyces pratisoli</name>
    <dbReference type="NCBI Taxonomy" id="3139917"/>
    <lineage>
        <taxon>Bacteria</taxon>
        <taxon>Bacillati</taxon>
        <taxon>Actinomycetota</taxon>
        <taxon>Actinomycetes</taxon>
        <taxon>Kitasatosporales</taxon>
        <taxon>Streptomycetaceae</taxon>
        <taxon>Streptomyces</taxon>
    </lineage>
</organism>
<proteinExistence type="predicted"/>
<keyword evidence="2" id="KW-1185">Reference proteome</keyword>
<gene>
    <name evidence="1" type="ORF">WKI58_00235</name>
</gene>
<protein>
    <submittedName>
        <fullName evidence="1">Uncharacterized protein</fullName>
    </submittedName>
</protein>
<sequence>MICAKCDQAIRPGQQYEIRDIHSASAAGTVVHFHVVCPGKPRGR</sequence>
<reference evidence="1" key="1">
    <citation type="submission" date="2024-03" db="EMBL/GenBank/DDBJ databases">
        <title>Novel Streptomyces species of biotechnological and ecological value are a feature of Machair soil.</title>
        <authorList>
            <person name="Prole J.R."/>
            <person name="Goodfellow M."/>
            <person name="Allenby N."/>
            <person name="Ward A.C."/>
        </authorList>
    </citation>
    <scope>NUCLEOTIDE SEQUENCE</scope>
    <source>
        <strain evidence="1">MS1.AVA.4</strain>
    </source>
</reference>
<dbReference type="EMBL" id="JBBKAI010000001">
    <property type="protein sequence ID" value="MEJ8654979.1"/>
    <property type="molecule type" value="Genomic_DNA"/>
</dbReference>
<evidence type="ECO:0000313" key="2">
    <source>
        <dbReference type="Proteomes" id="UP001375539"/>
    </source>
</evidence>
<dbReference type="Proteomes" id="UP001375539">
    <property type="component" value="Unassembled WGS sequence"/>
</dbReference>